<sequence>MANVERRVDVAIVGAGIVGLAHGLAAAKQGKRVVVFERNLQCVGASIRNFGMVWPIGQPGGTLLDRALRSRKIWLELSAAAGFHANPCGSLHLAYRPDELAVLEEFIAERQQYTNTVALLAAAAVNQKSRAVRTEGLLGALWSDTEVIVDPREAIRKLPNYLSRTYGVEFHFGTVVTDIASPYLLADGKRWQAEQIFVCSGADFETLYPELYRDSSITKVKLQMMRTTPQPDGFSIGVPLCGGLTLTHYAAFANCPSLAALKARIEQETPYFPQWGIHVMVSQNALGELVIGDSHEYGDNPDPFNRAHLNQYILDYLKSFFQAPSLDMAATWHGVYAKLPGKTELVLCPETGVTIINALSGAGMTLSFGLAEEVVAAISGEAVVAAA</sequence>
<dbReference type="GO" id="GO:0016491">
    <property type="term" value="F:oxidoreductase activity"/>
    <property type="evidence" value="ECO:0007669"/>
    <property type="project" value="UniProtKB-KW"/>
</dbReference>
<dbReference type="Proteomes" id="UP000481033">
    <property type="component" value="Unassembled WGS sequence"/>
</dbReference>
<evidence type="ECO:0000256" key="1">
    <source>
        <dbReference type="ARBA" id="ARBA00001974"/>
    </source>
</evidence>
<comment type="caution">
    <text evidence="6">The sequence shown here is derived from an EMBL/GenBank/DDBJ whole genome shotgun (WGS) entry which is preliminary data.</text>
</comment>
<dbReference type="InterPro" id="IPR006076">
    <property type="entry name" value="FAD-dep_OxRdtase"/>
</dbReference>
<evidence type="ECO:0000256" key="3">
    <source>
        <dbReference type="ARBA" id="ARBA00022630"/>
    </source>
</evidence>
<evidence type="ECO:0000256" key="4">
    <source>
        <dbReference type="ARBA" id="ARBA00023002"/>
    </source>
</evidence>
<dbReference type="Gene3D" id="3.50.50.60">
    <property type="entry name" value="FAD/NAD(P)-binding domain"/>
    <property type="match status" value="1"/>
</dbReference>
<dbReference type="RefSeq" id="WP_163700919.1">
    <property type="nucleotide sequence ID" value="NZ_QXHD01000004.1"/>
</dbReference>
<keyword evidence="7" id="KW-1185">Reference proteome</keyword>
<comment type="similarity">
    <text evidence="2">Belongs to the DadA oxidoreductase family.</text>
</comment>
<feature type="domain" description="FAD dependent oxidoreductase" evidence="5">
    <location>
        <begin position="9"/>
        <end position="375"/>
    </location>
</feature>
<evidence type="ECO:0000259" key="5">
    <source>
        <dbReference type="Pfam" id="PF01266"/>
    </source>
</evidence>
<evidence type="ECO:0000313" key="7">
    <source>
        <dbReference type="Proteomes" id="UP000481033"/>
    </source>
</evidence>
<dbReference type="InterPro" id="IPR017741">
    <property type="entry name" value="FAD-dependent_OxRdtase_HpnW"/>
</dbReference>
<comment type="cofactor">
    <cofactor evidence="1">
        <name>FAD</name>
        <dbReference type="ChEBI" id="CHEBI:57692"/>
    </cofactor>
</comment>
<dbReference type="NCBIfam" id="TIGR03364">
    <property type="entry name" value="HpnW_proposed"/>
    <property type="match status" value="1"/>
</dbReference>
<accession>A0A6M0RRS4</accession>
<dbReference type="EMBL" id="QXHD01000004">
    <property type="protein sequence ID" value="NEZ58411.1"/>
    <property type="molecule type" value="Genomic_DNA"/>
</dbReference>
<evidence type="ECO:0000256" key="2">
    <source>
        <dbReference type="ARBA" id="ARBA00009410"/>
    </source>
</evidence>
<dbReference type="SUPFAM" id="SSF51905">
    <property type="entry name" value="FAD/NAD(P)-binding domain"/>
    <property type="match status" value="1"/>
</dbReference>
<evidence type="ECO:0000313" key="6">
    <source>
        <dbReference type="EMBL" id="NEZ58411.1"/>
    </source>
</evidence>
<reference evidence="6 7" key="1">
    <citation type="journal article" date="2020" name="Microb. Ecol.">
        <title>Ecogenomics of the Marine Benthic Filamentous Cyanobacterium Adonisia.</title>
        <authorList>
            <person name="Walter J.M."/>
            <person name="Coutinho F.H."/>
            <person name="Leomil L."/>
            <person name="Hargreaves P.I."/>
            <person name="Campeao M.E."/>
            <person name="Vieira V.V."/>
            <person name="Silva B.S."/>
            <person name="Fistarol G.O."/>
            <person name="Salomon P.S."/>
            <person name="Sawabe T."/>
            <person name="Mino S."/>
            <person name="Hosokawa M."/>
            <person name="Miyashita H."/>
            <person name="Maruyama F."/>
            <person name="van Verk M.C."/>
            <person name="Dutilh B.E."/>
            <person name="Thompson C.C."/>
            <person name="Thompson F.L."/>
        </authorList>
    </citation>
    <scope>NUCLEOTIDE SEQUENCE [LARGE SCALE GENOMIC DNA]</scope>
    <source>
        <strain evidence="6 7">CCMR0081</strain>
    </source>
</reference>
<organism evidence="6 7">
    <name type="scientific">Adonisia turfae CCMR0081</name>
    <dbReference type="NCBI Taxonomy" id="2292702"/>
    <lineage>
        <taxon>Bacteria</taxon>
        <taxon>Bacillati</taxon>
        <taxon>Cyanobacteriota</taxon>
        <taxon>Adonisia</taxon>
        <taxon>Adonisia turfae</taxon>
    </lineage>
</organism>
<dbReference type="AlphaFoldDB" id="A0A6M0RRS4"/>
<dbReference type="InterPro" id="IPR036188">
    <property type="entry name" value="FAD/NAD-bd_sf"/>
</dbReference>
<dbReference type="GO" id="GO:0005737">
    <property type="term" value="C:cytoplasm"/>
    <property type="evidence" value="ECO:0007669"/>
    <property type="project" value="TreeGrafter"/>
</dbReference>
<dbReference type="PANTHER" id="PTHR13847">
    <property type="entry name" value="SARCOSINE DEHYDROGENASE-RELATED"/>
    <property type="match status" value="1"/>
</dbReference>
<keyword evidence="3" id="KW-0285">Flavoprotein</keyword>
<dbReference type="Pfam" id="PF01266">
    <property type="entry name" value="DAO"/>
    <property type="match status" value="1"/>
</dbReference>
<proteinExistence type="inferred from homology"/>
<protein>
    <submittedName>
        <fullName evidence="6">TIGR03364 family FAD-dependent oxidoreductase</fullName>
    </submittedName>
</protein>
<gene>
    <name evidence="6" type="ORF">DXZ20_22745</name>
</gene>
<keyword evidence="4" id="KW-0560">Oxidoreductase</keyword>
<dbReference type="PANTHER" id="PTHR13847:SF286">
    <property type="entry name" value="D-AMINO ACID DEHYDROGENASE"/>
    <property type="match status" value="1"/>
</dbReference>
<dbReference type="Gene3D" id="3.30.9.10">
    <property type="entry name" value="D-Amino Acid Oxidase, subunit A, domain 2"/>
    <property type="match status" value="1"/>
</dbReference>
<name>A0A6M0RRS4_9CYAN</name>